<evidence type="ECO:0000259" key="3">
    <source>
        <dbReference type="Pfam" id="PF00884"/>
    </source>
</evidence>
<evidence type="ECO:0000313" key="5">
    <source>
        <dbReference type="Proteomes" id="UP000316921"/>
    </source>
</evidence>
<dbReference type="CDD" id="cd16148">
    <property type="entry name" value="sulfatase_like"/>
    <property type="match status" value="1"/>
</dbReference>
<gene>
    <name evidence="4" type="primary">atsA_8</name>
    <name evidence="4" type="ORF">Pla133_28280</name>
</gene>
<dbReference type="PROSITE" id="PS51257">
    <property type="entry name" value="PROKAR_LIPOPROTEIN"/>
    <property type="match status" value="1"/>
</dbReference>
<dbReference type="InterPro" id="IPR000917">
    <property type="entry name" value="Sulfatase_N"/>
</dbReference>
<dbReference type="Gene3D" id="3.40.720.10">
    <property type="entry name" value="Alkaline Phosphatase, subunit A"/>
    <property type="match status" value="1"/>
</dbReference>
<dbReference type="InterPro" id="IPR017850">
    <property type="entry name" value="Alkaline_phosphatase_core_sf"/>
</dbReference>
<dbReference type="Proteomes" id="UP000316921">
    <property type="component" value="Chromosome"/>
</dbReference>
<dbReference type="KEGG" id="pbap:Pla133_28280"/>
<comment type="similarity">
    <text evidence="1">Belongs to the sulfatase family.</text>
</comment>
<reference evidence="4 5" key="1">
    <citation type="submission" date="2019-02" db="EMBL/GenBank/DDBJ databases">
        <title>Deep-cultivation of Planctomycetes and their phenomic and genomic characterization uncovers novel biology.</title>
        <authorList>
            <person name="Wiegand S."/>
            <person name="Jogler M."/>
            <person name="Boedeker C."/>
            <person name="Pinto D."/>
            <person name="Vollmers J."/>
            <person name="Rivas-Marin E."/>
            <person name="Kohn T."/>
            <person name="Peeters S.H."/>
            <person name="Heuer A."/>
            <person name="Rast P."/>
            <person name="Oberbeckmann S."/>
            <person name="Bunk B."/>
            <person name="Jeske O."/>
            <person name="Meyerdierks A."/>
            <person name="Storesund J.E."/>
            <person name="Kallscheuer N."/>
            <person name="Luecker S."/>
            <person name="Lage O.M."/>
            <person name="Pohl T."/>
            <person name="Merkel B.J."/>
            <person name="Hornburger P."/>
            <person name="Mueller R.-W."/>
            <person name="Bruemmer F."/>
            <person name="Labrenz M."/>
            <person name="Spormann A.M."/>
            <person name="Op den Camp H."/>
            <person name="Overmann J."/>
            <person name="Amann R."/>
            <person name="Jetten M.S.M."/>
            <person name="Mascher T."/>
            <person name="Medema M.H."/>
            <person name="Devos D.P."/>
            <person name="Kaster A.-K."/>
            <person name="Ovreas L."/>
            <person name="Rohde M."/>
            <person name="Galperin M.Y."/>
            <person name="Jogler C."/>
        </authorList>
    </citation>
    <scope>NUCLEOTIDE SEQUENCE [LARGE SCALE GENOMIC DNA]</scope>
    <source>
        <strain evidence="4 5">Pla133</strain>
    </source>
</reference>
<accession>A0A518BL87</accession>
<keyword evidence="5" id="KW-1185">Reference proteome</keyword>
<dbReference type="InterPro" id="IPR050738">
    <property type="entry name" value="Sulfatase"/>
</dbReference>
<proteinExistence type="inferred from homology"/>
<evidence type="ECO:0000313" key="4">
    <source>
        <dbReference type="EMBL" id="QDU67739.1"/>
    </source>
</evidence>
<dbReference type="RefSeq" id="WP_145066155.1">
    <property type="nucleotide sequence ID" value="NZ_CP036287.1"/>
</dbReference>
<dbReference type="EMBL" id="CP036287">
    <property type="protein sequence ID" value="QDU67739.1"/>
    <property type="molecule type" value="Genomic_DNA"/>
</dbReference>
<dbReference type="EC" id="3.1.6.1" evidence="4"/>
<dbReference type="AlphaFoldDB" id="A0A518BL87"/>
<feature type="domain" description="Sulfatase N-terminal" evidence="3">
    <location>
        <begin position="41"/>
        <end position="352"/>
    </location>
</feature>
<dbReference type="GO" id="GO:0004065">
    <property type="term" value="F:arylsulfatase activity"/>
    <property type="evidence" value="ECO:0007669"/>
    <property type="project" value="UniProtKB-EC"/>
</dbReference>
<dbReference type="PANTHER" id="PTHR42693">
    <property type="entry name" value="ARYLSULFATASE FAMILY MEMBER"/>
    <property type="match status" value="1"/>
</dbReference>
<dbReference type="SUPFAM" id="SSF53649">
    <property type="entry name" value="Alkaline phosphatase-like"/>
    <property type="match status" value="1"/>
</dbReference>
<keyword evidence="4" id="KW-0378">Hydrolase</keyword>
<protein>
    <submittedName>
        <fullName evidence="4">Arylsulfatase</fullName>
        <ecNumber evidence="4">3.1.6.1</ecNumber>
    </submittedName>
</protein>
<organism evidence="4 5">
    <name type="scientific">Engelhardtia mirabilis</name>
    <dbReference type="NCBI Taxonomy" id="2528011"/>
    <lineage>
        <taxon>Bacteria</taxon>
        <taxon>Pseudomonadati</taxon>
        <taxon>Planctomycetota</taxon>
        <taxon>Planctomycetia</taxon>
        <taxon>Planctomycetia incertae sedis</taxon>
        <taxon>Engelhardtia</taxon>
    </lineage>
</organism>
<dbReference type="PANTHER" id="PTHR42693:SF33">
    <property type="entry name" value="ARYLSULFATASE"/>
    <property type="match status" value="1"/>
</dbReference>
<evidence type="ECO:0000256" key="1">
    <source>
        <dbReference type="ARBA" id="ARBA00008779"/>
    </source>
</evidence>
<feature type="region of interest" description="Disordered" evidence="2">
    <location>
        <begin position="445"/>
        <end position="473"/>
    </location>
</feature>
<evidence type="ECO:0000256" key="2">
    <source>
        <dbReference type="SAM" id="MobiDB-lite"/>
    </source>
</evidence>
<name>A0A518BL87_9BACT</name>
<sequence length="473" mass="52326">MFEVSPRTRVRIDTQARAAWLLAAVLLAVGCGGGATSRERPNVLLISVDTLRADHLSLYGHDRATSPRIDAWAEGATVFERHFSASSWTAPSMAMLFTGRVRSDNSGKLWPDQPTLADVFDEAGYYTIGVSSNTLLADARGWGRSFDSYERYPIPERGPRNGWHSSEVVDRALAALDAAPEGVPVFLWVMPFDPHQPYLPSDPTTFSARNSTGRHDRFLRAMPAQARERLTPEMYRGIEAAIALYEGEIAQVDASIGRLFDELERRGRLERTVRVLTADHGEGLWQRAAPPDTVNKEKGAIPELYSTHGAMLEPEQIHVPLIISGPGVPAGVRRSEPTWSVDVMPTILGLAGLDAPPTDGVDLFADDAASRRTELVSFISRGGSILADGRYQLIVPTPKRAEKYGLTPVLYDLHEDPEARRPIDDPELAAELEARLQVWWDSRRHEGEDELDDEDRAVLEALGYTDGEADQER</sequence>
<dbReference type="Pfam" id="PF00884">
    <property type="entry name" value="Sulfatase"/>
    <property type="match status" value="1"/>
</dbReference>